<evidence type="ECO:0000313" key="4">
    <source>
        <dbReference type="EMBL" id="CUQ85842.1"/>
    </source>
</evidence>
<dbReference type="GO" id="GO:1990904">
    <property type="term" value="C:ribonucleoprotein complex"/>
    <property type="evidence" value="ECO:0007669"/>
    <property type="project" value="UniProtKB-KW"/>
</dbReference>
<proteinExistence type="predicted"/>
<dbReference type="Proteomes" id="UP000481964">
    <property type="component" value="Unassembled WGS sequence"/>
</dbReference>
<dbReference type="OrthoDB" id="1683515at2"/>
<evidence type="ECO:0000313" key="14">
    <source>
        <dbReference type="Proteomes" id="UP000481964"/>
    </source>
</evidence>
<evidence type="ECO:0000313" key="11">
    <source>
        <dbReference type="Proteomes" id="UP000284794"/>
    </source>
</evidence>
<reference evidence="5 14" key="3">
    <citation type="journal article" date="2019" name="Nat. Med.">
        <title>A library of human gut bacterial isolates paired with longitudinal multiomics data enables mechanistic microbiome research.</title>
        <authorList>
            <person name="Poyet M."/>
            <person name="Groussin M."/>
            <person name="Gibbons S.M."/>
            <person name="Avila-Pacheco J."/>
            <person name="Jiang X."/>
            <person name="Kearney S.M."/>
            <person name="Perrotta A.R."/>
            <person name="Berdy B."/>
            <person name="Zhao S."/>
            <person name="Lieberman T.D."/>
            <person name="Swanson P.K."/>
            <person name="Smith M."/>
            <person name="Roesemann S."/>
            <person name="Alexander J.E."/>
            <person name="Rich S.A."/>
            <person name="Livny J."/>
            <person name="Vlamakis H."/>
            <person name="Clish C."/>
            <person name="Bullock K."/>
            <person name="Deik A."/>
            <person name="Scott J."/>
            <person name="Pierce K.A."/>
            <person name="Xavier R.J."/>
            <person name="Alm E.J."/>
        </authorList>
    </citation>
    <scope>NUCLEOTIDE SEQUENCE [LARGE SCALE GENOMIC DNA]</scope>
    <source>
        <strain evidence="5 14">BIOML-A1</strain>
    </source>
</reference>
<keyword evidence="2" id="KW-0687">Ribonucleoprotein</keyword>
<dbReference type="Proteomes" id="UP000095621">
    <property type="component" value="Unassembled WGS sequence"/>
</dbReference>
<dbReference type="AlphaFoldDB" id="A0A174ZIS4"/>
<dbReference type="Proteomes" id="UP000284794">
    <property type="component" value="Unassembled WGS sequence"/>
</dbReference>
<dbReference type="GeneID" id="41355094"/>
<reference evidence="11 12" key="2">
    <citation type="submission" date="2018-08" db="EMBL/GenBank/DDBJ databases">
        <title>A genome reference for cultivated species of the human gut microbiota.</title>
        <authorList>
            <person name="Zou Y."/>
            <person name="Xue W."/>
            <person name="Luo G."/>
        </authorList>
    </citation>
    <scope>NUCLEOTIDE SEQUENCE [LARGE SCALE GENOMIC DNA]</scope>
    <source>
        <strain evidence="8 12">AF36-7BH</strain>
        <strain evidence="7 11">AM32-2AC</strain>
        <strain evidence="6 13">AM37-3BH</strain>
    </source>
</reference>
<dbReference type="GO" id="GO:0005840">
    <property type="term" value="C:ribosome"/>
    <property type="evidence" value="ECO:0007669"/>
    <property type="project" value="UniProtKB-KW"/>
</dbReference>
<evidence type="ECO:0000313" key="7">
    <source>
        <dbReference type="EMBL" id="RHD09785.1"/>
    </source>
</evidence>
<evidence type="ECO:0000313" key="3">
    <source>
        <dbReference type="EMBL" id="CUQ78596.1"/>
    </source>
</evidence>
<evidence type="ECO:0008006" key="15">
    <source>
        <dbReference type="Google" id="ProtNLM"/>
    </source>
</evidence>
<evidence type="ECO:0000313" key="5">
    <source>
        <dbReference type="EMBL" id="MSC55935.1"/>
    </source>
</evidence>
<evidence type="ECO:0000313" key="10">
    <source>
        <dbReference type="Proteomes" id="UP000095780"/>
    </source>
</evidence>
<name>A0A174ZIS4_9FIRM</name>
<dbReference type="InterPro" id="IPR008991">
    <property type="entry name" value="Translation_prot_SH3-like_sf"/>
</dbReference>
<dbReference type="SUPFAM" id="SSF50104">
    <property type="entry name" value="Translation proteins SH3-like domain"/>
    <property type="match status" value="1"/>
</dbReference>
<dbReference type="EMBL" id="CZBU01000005">
    <property type="protein sequence ID" value="CUQ78596.1"/>
    <property type="molecule type" value="Genomic_DNA"/>
</dbReference>
<reference evidence="9 10" key="1">
    <citation type="submission" date="2015-09" db="EMBL/GenBank/DDBJ databases">
        <authorList>
            <consortium name="Pathogen Informatics"/>
        </authorList>
    </citation>
    <scope>NUCLEOTIDE SEQUENCE [LARGE SCALE GENOMIC DNA]</scope>
    <source>
        <strain evidence="3 9">2789STDY5834875</strain>
        <strain evidence="4 10">2789STDY5834878</strain>
    </source>
</reference>
<protein>
    <recommendedName>
        <fullName evidence="15">RNA-binding protein</fullName>
    </recommendedName>
</protein>
<dbReference type="OMA" id="KNICHIQ"/>
<evidence type="ECO:0000256" key="2">
    <source>
        <dbReference type="ARBA" id="ARBA00023274"/>
    </source>
</evidence>
<evidence type="ECO:0000256" key="1">
    <source>
        <dbReference type="ARBA" id="ARBA00022980"/>
    </source>
</evidence>
<dbReference type="InterPro" id="IPR041985">
    <property type="entry name" value="Ribosomal_eL14_KOW"/>
</dbReference>
<evidence type="ECO:0000313" key="12">
    <source>
        <dbReference type="Proteomes" id="UP000285201"/>
    </source>
</evidence>
<evidence type="ECO:0000313" key="6">
    <source>
        <dbReference type="EMBL" id="RHC14858.1"/>
    </source>
</evidence>
<organism evidence="4 10">
    <name type="scientific">Lachnospira eligens</name>
    <dbReference type="NCBI Taxonomy" id="39485"/>
    <lineage>
        <taxon>Bacteria</taxon>
        <taxon>Bacillati</taxon>
        <taxon>Bacillota</taxon>
        <taxon>Clostridia</taxon>
        <taxon>Lachnospirales</taxon>
        <taxon>Lachnospiraceae</taxon>
        <taxon>Lachnospira</taxon>
    </lineage>
</organism>
<evidence type="ECO:0000313" key="13">
    <source>
        <dbReference type="Proteomes" id="UP000285844"/>
    </source>
</evidence>
<dbReference type="EMBL" id="WKRD01000001">
    <property type="protein sequence ID" value="MSC55935.1"/>
    <property type="molecule type" value="Genomic_DNA"/>
</dbReference>
<dbReference type="CDD" id="cd06088">
    <property type="entry name" value="KOW_RPL14"/>
    <property type="match status" value="1"/>
</dbReference>
<evidence type="ECO:0000313" key="9">
    <source>
        <dbReference type="Proteomes" id="UP000095621"/>
    </source>
</evidence>
<dbReference type="EMBL" id="QSHM01000002">
    <property type="protein sequence ID" value="RHC14858.1"/>
    <property type="molecule type" value="Genomic_DNA"/>
</dbReference>
<accession>A0A174ZIS4</accession>
<sequence length="89" mass="10195">MSDIKGYFASSKAGHDKGTVYMILESDDVYVYLSDGKLRPTDKLKKKKLKHVQLIKQKDSDLAEKIEKNLFISNEEIKYAIKQIKTSAK</sequence>
<dbReference type="EMBL" id="CZBV01000004">
    <property type="protein sequence ID" value="CUQ85842.1"/>
    <property type="molecule type" value="Genomic_DNA"/>
</dbReference>
<dbReference type="Proteomes" id="UP000285201">
    <property type="component" value="Unassembled WGS sequence"/>
</dbReference>
<dbReference type="EMBL" id="QROY01000005">
    <property type="protein sequence ID" value="RHL68707.1"/>
    <property type="molecule type" value="Genomic_DNA"/>
</dbReference>
<keyword evidence="1" id="KW-0689">Ribosomal protein</keyword>
<dbReference type="RefSeq" id="WP_012738594.1">
    <property type="nucleotide sequence ID" value="NZ_CABIXW010000004.1"/>
</dbReference>
<gene>
    <name evidence="8" type="ORF">DW007_07785</name>
    <name evidence="7" type="ORF">DW811_04540</name>
    <name evidence="6" type="ORF">DW858_03285</name>
    <name evidence="3" type="ORF">ERS852490_02244</name>
    <name evidence="4" type="ORF">ERS852492_01716</name>
    <name evidence="5" type="ORF">GKE48_00490</name>
</gene>
<dbReference type="Proteomes" id="UP000095780">
    <property type="component" value="Unassembled WGS sequence"/>
</dbReference>
<dbReference type="EMBL" id="QSIS01000004">
    <property type="protein sequence ID" value="RHD09785.1"/>
    <property type="molecule type" value="Genomic_DNA"/>
</dbReference>
<dbReference type="Proteomes" id="UP000285844">
    <property type="component" value="Unassembled WGS sequence"/>
</dbReference>
<evidence type="ECO:0000313" key="8">
    <source>
        <dbReference type="EMBL" id="RHL68707.1"/>
    </source>
</evidence>